<organism evidence="1 2">
    <name type="scientific">Hymenobacter metallicola</name>
    <dbReference type="NCBI Taxonomy" id="2563114"/>
    <lineage>
        <taxon>Bacteria</taxon>
        <taxon>Pseudomonadati</taxon>
        <taxon>Bacteroidota</taxon>
        <taxon>Cytophagia</taxon>
        <taxon>Cytophagales</taxon>
        <taxon>Hymenobacteraceae</taxon>
        <taxon>Hymenobacter</taxon>
    </lineage>
</organism>
<name>A0A4Z0QIA2_9BACT</name>
<gene>
    <name evidence="1" type="ORF">E5K02_10215</name>
</gene>
<dbReference type="Proteomes" id="UP000298471">
    <property type="component" value="Unassembled WGS sequence"/>
</dbReference>
<dbReference type="EMBL" id="SRMB01000001">
    <property type="protein sequence ID" value="TGE29808.1"/>
    <property type="molecule type" value="Genomic_DNA"/>
</dbReference>
<protein>
    <submittedName>
        <fullName evidence="1">Uncharacterized protein</fullName>
    </submittedName>
</protein>
<evidence type="ECO:0000313" key="2">
    <source>
        <dbReference type="Proteomes" id="UP000298471"/>
    </source>
</evidence>
<reference evidence="1 2" key="1">
    <citation type="submission" date="2019-04" db="EMBL/GenBank/DDBJ databases">
        <authorList>
            <person name="Feng G."/>
            <person name="Zhang J."/>
            <person name="Zhu H."/>
        </authorList>
    </citation>
    <scope>NUCLEOTIDE SEQUENCE [LARGE SCALE GENOMIC DNA]</scope>
    <source>
        <strain evidence="1 2">9PBR-1</strain>
    </source>
</reference>
<dbReference type="AlphaFoldDB" id="A0A4Z0QIA2"/>
<dbReference type="RefSeq" id="WP_135394611.1">
    <property type="nucleotide sequence ID" value="NZ_SRMB01000001.1"/>
</dbReference>
<keyword evidence="2" id="KW-1185">Reference proteome</keyword>
<sequence length="109" mass="12184">MDLQKHNQATDLRQRISALERKISQATQALDQEFIAVGYAKPIARRKLAILSVAEKTGYDGFPAKDLLSKMIPDITVEVSERVLAEAIKSQIQVWQSEVAQLESQFSAL</sequence>
<evidence type="ECO:0000313" key="1">
    <source>
        <dbReference type="EMBL" id="TGE29808.1"/>
    </source>
</evidence>
<proteinExistence type="predicted"/>
<comment type="caution">
    <text evidence="1">The sequence shown here is derived from an EMBL/GenBank/DDBJ whole genome shotgun (WGS) entry which is preliminary data.</text>
</comment>
<accession>A0A4Z0QIA2</accession>